<sequence>MAVPSTPDIAVVVTTHREGRHLIPTMRGLARTVAHARRAGRAVEVVVVRDRADARTVEQTDTLIASGMLADAVEARVIDVDHGDLGLSRNAGIALTSAPMVGILDADNLPSENWLDAAARVLDAAPGPSIVHPARLLKFGDDLAVWPLVGTDDPRFHAGLLAWFNMWDAFALMHRAVAVAHPYRESRPDSGFGPEDWAFNCDTVAAGIPHLIVPETTLYYHARRHGSLAGAHAGSLVPRTALLRDKEVARAEVARLAPRVQRGEQAAAAPRLVRAARRAARLARATSARLGREMRGTAEGTEQREIPAELTMLTPGEIADWHGAHLLQPLLRTPVERHLVEYRVVGTDYDALSVNDRFAYWSVIDQLPERLDFLFVALWVRTGGGDRMTLKHLHALRRLRPDATVALITTEPDASEHLAEVPDGVTVVELGRFRLWPQFTEQVLAMVCAQLRPETIHINNSVAGFWALQRFGRQIARHSRVYLQTFCVDRFDDLSEWSFLYNRPLDFFDHVTGILTDSQAFVDQVIEVQGVPRELFTVFTVVDTESLAPALVARGTVARDASGPTRLLWAGRFDFQKRLDRLADISVELRAKGAPVEIVVKGRAVVESDERWQDHLTRAEAGVATVEGPYEGGFVHARPEQFDALLLNSDYEGVPMVMLEAMAVELPVIAPLVGGVGEMLDETVGYPVDPGSGLAGYLEAIEAIRANPSEAAARARRARERVERAASLDAFDATLEALPGYLPRRTGPGRARAALRYFASPKAAERLARDGSDIVVYTGSNGHSNFGDVLQTKNILAGWQRRSEHHTTLIMPAYAALPAGRAALLESWYPADAVVFATTQAVEVRGTGLVEIPPPAGGRMVHVVGGGYLNARWGGEHFPIIDALAHDAGEVPVLFSGLQIDRPALDGFVELARHHRIVQVGLRDHVSLALAREHLDVPVEFTFDDLTEIFQDWARAAVGHERRPGPTRVAVHMNTSDYAGGERALAMWRSILHEVAATLPGCELTLLHAYDDARLDVRDTLDTVTALAEDMPFSTFTVLDIAKASLEYRFGEGLPAPLRPILDVDLVLSSSYHTALFGALMGKPAYLMGASEYFRQKAQLFRLPELSEFLAAPGDYLLDIPEELAARAAWLERLATLPESLD</sequence>
<feature type="domain" description="Glycosyltransferase 2-like" evidence="2">
    <location>
        <begin position="11"/>
        <end position="148"/>
    </location>
</feature>
<name>A0ABP9WJ64_9MICO</name>
<dbReference type="InterPro" id="IPR050194">
    <property type="entry name" value="Glycosyltransferase_grp1"/>
</dbReference>
<accession>A0ABP9WJ64</accession>
<reference evidence="3 4" key="1">
    <citation type="submission" date="2024-02" db="EMBL/GenBank/DDBJ databases">
        <title>Lysinimicrobium sediminis NBRC 112286.</title>
        <authorList>
            <person name="Ichikawa N."/>
            <person name="Katano-Makiyama Y."/>
            <person name="Hidaka K."/>
        </authorList>
    </citation>
    <scope>NUCLEOTIDE SEQUENCE [LARGE SCALE GENOMIC DNA]</scope>
    <source>
        <strain evidence="3 4">NBRC 112286</strain>
    </source>
</reference>
<dbReference type="Gene3D" id="3.40.50.2000">
    <property type="entry name" value="Glycogen Phosphorylase B"/>
    <property type="match status" value="2"/>
</dbReference>
<dbReference type="Proteomes" id="UP001426770">
    <property type="component" value="Unassembled WGS sequence"/>
</dbReference>
<dbReference type="InterPro" id="IPR001173">
    <property type="entry name" value="Glyco_trans_2-like"/>
</dbReference>
<dbReference type="PANTHER" id="PTHR45947:SF3">
    <property type="entry name" value="SULFOQUINOVOSYL TRANSFERASE SQD2"/>
    <property type="match status" value="1"/>
</dbReference>
<dbReference type="CDD" id="cd00761">
    <property type="entry name" value="Glyco_tranf_GTA_type"/>
    <property type="match status" value="1"/>
</dbReference>
<dbReference type="PANTHER" id="PTHR45947">
    <property type="entry name" value="SULFOQUINOVOSYL TRANSFERASE SQD2"/>
    <property type="match status" value="1"/>
</dbReference>
<dbReference type="EMBL" id="BAABRR010000014">
    <property type="protein sequence ID" value="GAA5519880.1"/>
    <property type="molecule type" value="Genomic_DNA"/>
</dbReference>
<protein>
    <recommendedName>
        <fullName evidence="1">D-inositol 3-phosphate glycosyltransferase</fullName>
    </recommendedName>
</protein>
<proteinExistence type="predicted"/>
<evidence type="ECO:0000259" key="2">
    <source>
        <dbReference type="Pfam" id="PF00535"/>
    </source>
</evidence>
<evidence type="ECO:0000256" key="1">
    <source>
        <dbReference type="ARBA" id="ARBA00021292"/>
    </source>
</evidence>
<dbReference type="InterPro" id="IPR029044">
    <property type="entry name" value="Nucleotide-diphossugar_trans"/>
</dbReference>
<dbReference type="CDD" id="cd03801">
    <property type="entry name" value="GT4_PimA-like"/>
    <property type="match status" value="1"/>
</dbReference>
<comment type="caution">
    <text evidence="3">The sequence shown here is derived from an EMBL/GenBank/DDBJ whole genome shotgun (WGS) entry which is preliminary data.</text>
</comment>
<organism evidence="3 4">
    <name type="scientific">Demequina sediminis</name>
    <dbReference type="NCBI Taxonomy" id="1930058"/>
    <lineage>
        <taxon>Bacteria</taxon>
        <taxon>Bacillati</taxon>
        <taxon>Actinomycetota</taxon>
        <taxon>Actinomycetes</taxon>
        <taxon>Micrococcales</taxon>
        <taxon>Demequinaceae</taxon>
        <taxon>Demequina</taxon>
    </lineage>
</organism>
<dbReference type="Pfam" id="PF13692">
    <property type="entry name" value="Glyco_trans_1_4"/>
    <property type="match status" value="1"/>
</dbReference>
<dbReference type="Pfam" id="PF00535">
    <property type="entry name" value="Glycos_transf_2"/>
    <property type="match status" value="1"/>
</dbReference>
<dbReference type="SUPFAM" id="SSF53448">
    <property type="entry name" value="Nucleotide-diphospho-sugar transferases"/>
    <property type="match status" value="1"/>
</dbReference>
<dbReference type="Gene3D" id="3.90.550.10">
    <property type="entry name" value="Spore Coat Polysaccharide Biosynthesis Protein SpsA, Chain A"/>
    <property type="match status" value="1"/>
</dbReference>
<keyword evidence="4" id="KW-1185">Reference proteome</keyword>
<evidence type="ECO:0000313" key="4">
    <source>
        <dbReference type="Proteomes" id="UP001426770"/>
    </source>
</evidence>
<evidence type="ECO:0000313" key="3">
    <source>
        <dbReference type="EMBL" id="GAA5519880.1"/>
    </source>
</evidence>
<dbReference type="SUPFAM" id="SSF53756">
    <property type="entry name" value="UDP-Glycosyltransferase/glycogen phosphorylase"/>
    <property type="match status" value="1"/>
</dbReference>
<gene>
    <name evidence="3" type="ORF">Lsed01_02338</name>
</gene>